<dbReference type="Gene3D" id="1.10.274.10">
    <property type="entry name" value="PtsI, HPr-binding domain"/>
    <property type="match status" value="1"/>
</dbReference>
<dbReference type="PANTHER" id="PTHR46244">
    <property type="entry name" value="PHOSPHOENOLPYRUVATE-PROTEIN PHOSPHOTRANSFERASE"/>
    <property type="match status" value="1"/>
</dbReference>
<feature type="active site" description="Proton donor" evidence="18">
    <location>
        <position position="507"/>
    </location>
</feature>
<dbReference type="RefSeq" id="WP_049726320.1">
    <property type="nucleotide sequence ID" value="NZ_CP012154.1"/>
</dbReference>
<keyword evidence="10 17" id="KW-0762">Sugar transport</keyword>
<feature type="active site" description="Tele-phosphohistidine intermediate" evidence="18">
    <location>
        <position position="195"/>
    </location>
</feature>
<dbReference type="SUPFAM" id="SSF52009">
    <property type="entry name" value="Phosphohistidine domain"/>
    <property type="match status" value="1"/>
</dbReference>
<sequence length="574" mass="63545">MSLILTGIGVTSGIAIGRVHRLTPGELDLPEYHLEAGAVENEIERLQHAIDRSERFIQRMLERVAEGGETARELLEAHRLILRDPLLVDAAVERIRDSRINAEWALVQQSEALLDEFRRLDDSYIALRREDLEQAVQLILRKMADQPATLVGAQVPHQLADTVIVADSLGPADMAILHQRRVAGLVTEHGGPMSHSAILARSLEIPMVVGIHQAVNRLNEDEAVILDGHYGALMVGFDEGLQRHYEDKREASERHRTELKRFLARPSRTLDGEGFQLYGNAELPAEFERCREARAAGIGLMRTEYLFLGDRLPDEDTQYRAYRAAIEAMEGRPVTIRTLDAGGDKLPPGLAVTQGPNPALGLRGLRLSLAVTELFREQIRAILRASVHGPVQILLPMLTDVEELHQARRIIDDCRRELQRRGESIDPGLPVGGMIETPAAALAVREFAPLLDFMSIGTNDLIQYVLAIDRQDEQVSYLYDPGHPAILSLIEQIVLAGREFDCPVTVCGELAGDEAAVRLLLALGVANFSMPPASIPAVKKSLIDARAARCREILARHRARPASGRQLLGELLRE</sequence>
<dbReference type="PIRSF" id="PIRSF000732">
    <property type="entry name" value="PTS_enzyme_I"/>
    <property type="match status" value="1"/>
</dbReference>
<evidence type="ECO:0000256" key="16">
    <source>
        <dbReference type="ARBA" id="ARBA00033235"/>
    </source>
</evidence>
<dbReference type="GO" id="GO:0046872">
    <property type="term" value="F:metal ion binding"/>
    <property type="evidence" value="ECO:0007669"/>
    <property type="project" value="UniProtKB-KW"/>
</dbReference>
<dbReference type="InterPro" id="IPR006318">
    <property type="entry name" value="PTS_EI-like"/>
</dbReference>
<evidence type="ECO:0000313" key="21">
    <source>
        <dbReference type="EMBL" id="AKS42790.1"/>
    </source>
</evidence>
<dbReference type="PATRIC" id="fig|1579979.3.peg.2484"/>
<evidence type="ECO:0000256" key="5">
    <source>
        <dbReference type="ARBA" id="ARBA00007837"/>
    </source>
</evidence>
<dbReference type="GO" id="GO:0009401">
    <property type="term" value="P:phosphoenolpyruvate-dependent sugar phosphotransferase system"/>
    <property type="evidence" value="ECO:0007669"/>
    <property type="project" value="UniProtKB-KW"/>
</dbReference>
<comment type="cofactor">
    <cofactor evidence="2 17 20">
        <name>Mg(2+)</name>
        <dbReference type="ChEBI" id="CHEBI:18420"/>
    </cofactor>
</comment>
<dbReference type="PRINTS" id="PR01736">
    <property type="entry name" value="PHPHTRNFRASE"/>
</dbReference>
<keyword evidence="21" id="KW-0670">Pyruvate</keyword>
<evidence type="ECO:0000256" key="11">
    <source>
        <dbReference type="ARBA" id="ARBA00022679"/>
    </source>
</evidence>
<feature type="binding site" evidence="19">
    <location>
        <position position="470"/>
    </location>
    <ligand>
        <name>phosphoenolpyruvate</name>
        <dbReference type="ChEBI" id="CHEBI:58702"/>
    </ligand>
</feature>
<feature type="binding site" evidence="19">
    <location>
        <begin position="459"/>
        <end position="460"/>
    </location>
    <ligand>
        <name>phosphoenolpyruvate</name>
        <dbReference type="ChEBI" id="CHEBI:58702"/>
    </ligand>
</feature>
<feature type="binding site" evidence="20">
    <location>
        <position position="460"/>
    </location>
    <ligand>
        <name>Mg(2+)</name>
        <dbReference type="ChEBI" id="CHEBI:18420"/>
    </ligand>
</feature>
<evidence type="ECO:0000256" key="14">
    <source>
        <dbReference type="ARBA" id="ARBA00022777"/>
    </source>
</evidence>
<dbReference type="STRING" id="1579979.WM2015_2428"/>
<dbReference type="PANTHER" id="PTHR46244:SF3">
    <property type="entry name" value="PHOSPHOENOLPYRUVATE-PROTEIN PHOSPHOTRANSFERASE"/>
    <property type="match status" value="1"/>
</dbReference>
<dbReference type="SUPFAM" id="SSF51621">
    <property type="entry name" value="Phosphoenolpyruvate/pyruvate domain"/>
    <property type="match status" value="1"/>
</dbReference>
<organism evidence="21 22">
    <name type="scientific">Wenzhouxiangella marina</name>
    <dbReference type="NCBI Taxonomy" id="1579979"/>
    <lineage>
        <taxon>Bacteria</taxon>
        <taxon>Pseudomonadati</taxon>
        <taxon>Pseudomonadota</taxon>
        <taxon>Gammaproteobacteria</taxon>
        <taxon>Chromatiales</taxon>
        <taxon>Wenzhouxiangellaceae</taxon>
        <taxon>Wenzhouxiangella</taxon>
    </lineage>
</organism>
<feature type="binding site" evidence="19">
    <location>
        <position position="302"/>
    </location>
    <ligand>
        <name>phosphoenolpyruvate</name>
        <dbReference type="ChEBI" id="CHEBI:58702"/>
    </ligand>
</feature>
<evidence type="ECO:0000256" key="8">
    <source>
        <dbReference type="ARBA" id="ARBA00022448"/>
    </source>
</evidence>
<keyword evidence="15 17" id="KW-0460">Magnesium</keyword>
<dbReference type="PROSITE" id="PS00742">
    <property type="entry name" value="PEP_ENZYMES_2"/>
    <property type="match status" value="1"/>
</dbReference>
<keyword evidence="14 17" id="KW-0418">Kinase</keyword>
<evidence type="ECO:0000256" key="12">
    <source>
        <dbReference type="ARBA" id="ARBA00022683"/>
    </source>
</evidence>
<keyword evidence="9 17" id="KW-0963">Cytoplasm</keyword>
<name>A0A0K0XYP0_9GAMM</name>
<dbReference type="KEGG" id="wma:WM2015_2428"/>
<evidence type="ECO:0000313" key="22">
    <source>
        <dbReference type="Proteomes" id="UP000066624"/>
    </source>
</evidence>
<accession>A0A0K0XYP0</accession>
<evidence type="ECO:0000256" key="13">
    <source>
        <dbReference type="ARBA" id="ARBA00022723"/>
    </source>
</evidence>
<dbReference type="InterPro" id="IPR040442">
    <property type="entry name" value="Pyrv_kinase-like_dom_sf"/>
</dbReference>
<dbReference type="InterPro" id="IPR000121">
    <property type="entry name" value="PEP_util_C"/>
</dbReference>
<dbReference type="NCBIfam" id="TIGR01417">
    <property type="entry name" value="PTS_I_fam"/>
    <property type="match status" value="1"/>
</dbReference>
<dbReference type="Pfam" id="PF02896">
    <property type="entry name" value="PEP-utilizers_C"/>
    <property type="match status" value="1"/>
</dbReference>
<evidence type="ECO:0000256" key="6">
    <source>
        <dbReference type="ARBA" id="ARBA00012232"/>
    </source>
</evidence>
<dbReference type="Pfam" id="PF00391">
    <property type="entry name" value="PEP-utilizers"/>
    <property type="match status" value="1"/>
</dbReference>
<dbReference type="InterPro" id="IPR024692">
    <property type="entry name" value="PTS_EI"/>
</dbReference>
<evidence type="ECO:0000256" key="2">
    <source>
        <dbReference type="ARBA" id="ARBA00001946"/>
    </source>
</evidence>
<keyword evidence="8 17" id="KW-0813">Transport</keyword>
<dbReference type="AlphaFoldDB" id="A0A0K0XYP0"/>
<dbReference type="Gene3D" id="3.20.20.60">
    <property type="entry name" value="Phosphoenolpyruvate-binding domains"/>
    <property type="match status" value="1"/>
</dbReference>
<reference evidence="21 22" key="1">
    <citation type="submission" date="2015-07" db="EMBL/GenBank/DDBJ databases">
        <authorList>
            <person name="Noorani M."/>
        </authorList>
    </citation>
    <scope>NUCLEOTIDE SEQUENCE [LARGE SCALE GENOMIC DNA]</scope>
    <source>
        <strain evidence="21 22">KCTC 42284</strain>
    </source>
</reference>
<dbReference type="InterPro" id="IPR050499">
    <property type="entry name" value="PEP-utilizing_PTS_enzyme"/>
</dbReference>
<dbReference type="GO" id="GO:0016301">
    <property type="term" value="F:kinase activity"/>
    <property type="evidence" value="ECO:0007669"/>
    <property type="project" value="UniProtKB-KW"/>
</dbReference>
<evidence type="ECO:0000256" key="17">
    <source>
        <dbReference type="PIRNR" id="PIRNR000732"/>
    </source>
</evidence>
<dbReference type="InterPro" id="IPR008279">
    <property type="entry name" value="PEP-util_enz_mobile_dom"/>
</dbReference>
<dbReference type="InterPro" id="IPR008731">
    <property type="entry name" value="PTS_EIN"/>
</dbReference>
<comment type="catalytic activity">
    <reaction evidence="1 17">
        <text>L-histidyl-[protein] + phosphoenolpyruvate = N(pros)-phospho-L-histidyl-[protein] + pyruvate</text>
        <dbReference type="Rhea" id="RHEA:23880"/>
        <dbReference type="Rhea" id="RHEA-COMP:9745"/>
        <dbReference type="Rhea" id="RHEA-COMP:9746"/>
        <dbReference type="ChEBI" id="CHEBI:15361"/>
        <dbReference type="ChEBI" id="CHEBI:29979"/>
        <dbReference type="ChEBI" id="CHEBI:58702"/>
        <dbReference type="ChEBI" id="CHEBI:64837"/>
        <dbReference type="EC" id="2.7.3.9"/>
    </reaction>
</comment>
<keyword evidence="22" id="KW-1185">Reference proteome</keyword>
<keyword evidence="12 17" id="KW-0598">Phosphotransferase system</keyword>
<proteinExistence type="inferred from homology"/>
<evidence type="ECO:0000256" key="20">
    <source>
        <dbReference type="PIRSR" id="PIRSR000732-3"/>
    </source>
</evidence>
<dbReference type="Proteomes" id="UP000066624">
    <property type="component" value="Chromosome"/>
</dbReference>
<evidence type="ECO:0000256" key="15">
    <source>
        <dbReference type="ARBA" id="ARBA00022842"/>
    </source>
</evidence>
<dbReference type="GO" id="GO:0008965">
    <property type="term" value="F:phosphoenolpyruvate-protein phosphotransferase activity"/>
    <property type="evidence" value="ECO:0007669"/>
    <property type="project" value="UniProtKB-EC"/>
</dbReference>
<evidence type="ECO:0000256" key="4">
    <source>
        <dbReference type="ARBA" id="ARBA00004496"/>
    </source>
</evidence>
<dbReference type="InterPro" id="IPR023151">
    <property type="entry name" value="PEP_util_CS"/>
</dbReference>
<protein>
    <recommendedName>
        <fullName evidence="7 17">Phosphoenolpyruvate-protein phosphotransferase</fullName>
        <ecNumber evidence="6 17">2.7.3.9</ecNumber>
    </recommendedName>
    <alternativeName>
        <fullName evidence="16 17">Phosphotransferase system, enzyme I</fullName>
    </alternativeName>
</protein>
<dbReference type="GO" id="GO:0005737">
    <property type="term" value="C:cytoplasm"/>
    <property type="evidence" value="ECO:0007669"/>
    <property type="project" value="UniProtKB-SubCell"/>
</dbReference>
<dbReference type="InterPro" id="IPR036618">
    <property type="entry name" value="PtsI_HPr-bd_sf"/>
</dbReference>
<dbReference type="OrthoDB" id="9765468at2"/>
<evidence type="ECO:0000256" key="19">
    <source>
        <dbReference type="PIRSR" id="PIRSR000732-2"/>
    </source>
</evidence>
<evidence type="ECO:0000256" key="18">
    <source>
        <dbReference type="PIRSR" id="PIRSR000732-1"/>
    </source>
</evidence>
<dbReference type="SUPFAM" id="SSF47831">
    <property type="entry name" value="Enzyme I of the PEP:sugar phosphotransferase system HPr-binding (sub)domain"/>
    <property type="match status" value="1"/>
</dbReference>
<evidence type="ECO:0000256" key="9">
    <source>
        <dbReference type="ARBA" id="ARBA00022490"/>
    </source>
</evidence>
<feature type="binding site" evidence="19">
    <location>
        <position position="337"/>
    </location>
    <ligand>
        <name>phosphoenolpyruvate</name>
        <dbReference type="ChEBI" id="CHEBI:58702"/>
    </ligand>
</feature>
<dbReference type="Pfam" id="PF05524">
    <property type="entry name" value="PEP-utilisers_N"/>
    <property type="match status" value="1"/>
</dbReference>
<dbReference type="EC" id="2.7.3.9" evidence="6 17"/>
<comment type="subcellular location">
    <subcellularLocation>
        <location evidence="4 17">Cytoplasm</location>
    </subcellularLocation>
</comment>
<evidence type="ECO:0000256" key="10">
    <source>
        <dbReference type="ARBA" id="ARBA00022597"/>
    </source>
</evidence>
<gene>
    <name evidence="21" type="ORF">WM2015_2428</name>
</gene>
<comment type="similarity">
    <text evidence="5 17">Belongs to the PEP-utilizing enzyme family.</text>
</comment>
<evidence type="ECO:0000256" key="3">
    <source>
        <dbReference type="ARBA" id="ARBA00002728"/>
    </source>
</evidence>
<evidence type="ECO:0000256" key="7">
    <source>
        <dbReference type="ARBA" id="ARBA00016544"/>
    </source>
</evidence>
<keyword evidence="13 17" id="KW-0479">Metal-binding</keyword>
<comment type="function">
    <text evidence="3 17">General (non sugar-specific) component of the phosphoenolpyruvate-dependent sugar phosphotransferase system (sugar PTS). This major carbohydrate active-transport system catalyzes the phosphorylation of incoming sugar substrates concomitantly with their translocation across the cell membrane. Enzyme I transfers the phosphoryl group from phosphoenolpyruvate (PEP) to the phosphoryl carrier protein (HPr).</text>
</comment>
<dbReference type="EMBL" id="CP012154">
    <property type="protein sequence ID" value="AKS42790.1"/>
    <property type="molecule type" value="Genomic_DNA"/>
</dbReference>
<evidence type="ECO:0000256" key="1">
    <source>
        <dbReference type="ARBA" id="ARBA00000683"/>
    </source>
</evidence>
<dbReference type="InterPro" id="IPR015813">
    <property type="entry name" value="Pyrv/PenolPyrv_kinase-like_dom"/>
</dbReference>
<feature type="binding site" evidence="20">
    <location>
        <position position="436"/>
    </location>
    <ligand>
        <name>Mg(2+)</name>
        <dbReference type="ChEBI" id="CHEBI:18420"/>
    </ligand>
</feature>
<dbReference type="InterPro" id="IPR036637">
    <property type="entry name" value="Phosphohistidine_dom_sf"/>
</dbReference>
<keyword evidence="11 17" id="KW-0808">Transferase</keyword>
<dbReference type="Gene3D" id="3.50.30.10">
    <property type="entry name" value="Phosphohistidine domain"/>
    <property type="match status" value="1"/>
</dbReference>